<protein>
    <submittedName>
        <fullName evidence="1">Uncharacterized protein</fullName>
    </submittedName>
</protein>
<dbReference type="AlphaFoldDB" id="A0A182NX71"/>
<name>A0A182NX71_9DIPT</name>
<evidence type="ECO:0000313" key="2">
    <source>
        <dbReference type="Proteomes" id="UP000075884"/>
    </source>
</evidence>
<sequence>MDHRQRPVDRLVARAFVTYLPQTAVGYGFAPRPGRA</sequence>
<organism evidence="1 2">
    <name type="scientific">Anopheles dirus</name>
    <dbReference type="NCBI Taxonomy" id="7168"/>
    <lineage>
        <taxon>Eukaryota</taxon>
        <taxon>Metazoa</taxon>
        <taxon>Ecdysozoa</taxon>
        <taxon>Arthropoda</taxon>
        <taxon>Hexapoda</taxon>
        <taxon>Insecta</taxon>
        <taxon>Pterygota</taxon>
        <taxon>Neoptera</taxon>
        <taxon>Endopterygota</taxon>
        <taxon>Diptera</taxon>
        <taxon>Nematocera</taxon>
        <taxon>Culicoidea</taxon>
        <taxon>Culicidae</taxon>
        <taxon>Anophelinae</taxon>
        <taxon>Anopheles</taxon>
    </lineage>
</organism>
<dbReference type="VEuPathDB" id="VectorBase:ADIR014462"/>
<reference evidence="2" key="1">
    <citation type="submission" date="2013-03" db="EMBL/GenBank/DDBJ databases">
        <title>The Genome Sequence of Anopheles dirus WRAIR2.</title>
        <authorList>
            <consortium name="The Broad Institute Genomics Platform"/>
            <person name="Neafsey D.E."/>
            <person name="Walton C."/>
            <person name="Walker B."/>
            <person name="Young S.K."/>
            <person name="Zeng Q."/>
            <person name="Gargeya S."/>
            <person name="Fitzgerald M."/>
            <person name="Haas B."/>
            <person name="Abouelleil A."/>
            <person name="Allen A.W."/>
            <person name="Alvarado L."/>
            <person name="Arachchi H.M."/>
            <person name="Berlin A.M."/>
            <person name="Chapman S.B."/>
            <person name="Gainer-Dewar J."/>
            <person name="Goldberg J."/>
            <person name="Griggs A."/>
            <person name="Gujja S."/>
            <person name="Hansen M."/>
            <person name="Howarth C."/>
            <person name="Imamovic A."/>
            <person name="Ireland A."/>
            <person name="Larimer J."/>
            <person name="McCowan C."/>
            <person name="Murphy C."/>
            <person name="Pearson M."/>
            <person name="Poon T.W."/>
            <person name="Priest M."/>
            <person name="Roberts A."/>
            <person name="Saif S."/>
            <person name="Shea T."/>
            <person name="Sisk P."/>
            <person name="Sykes S."/>
            <person name="Wortman J."/>
            <person name="Nusbaum C."/>
            <person name="Birren B."/>
        </authorList>
    </citation>
    <scope>NUCLEOTIDE SEQUENCE [LARGE SCALE GENOMIC DNA]</scope>
    <source>
        <strain evidence="2">WRAIR2</strain>
    </source>
</reference>
<reference evidence="1" key="2">
    <citation type="submission" date="2020-05" db="UniProtKB">
        <authorList>
            <consortium name="EnsemblMetazoa"/>
        </authorList>
    </citation>
    <scope>IDENTIFICATION</scope>
    <source>
        <strain evidence="1">WRAIR2</strain>
    </source>
</reference>
<accession>A0A182NX71</accession>
<dbReference type="Proteomes" id="UP000075884">
    <property type="component" value="Unassembled WGS sequence"/>
</dbReference>
<dbReference type="EnsemblMetazoa" id="ADIR014462-RA">
    <property type="protein sequence ID" value="ADIR014462-PA"/>
    <property type="gene ID" value="ADIR014462"/>
</dbReference>
<evidence type="ECO:0000313" key="1">
    <source>
        <dbReference type="EnsemblMetazoa" id="ADIR014462-PA"/>
    </source>
</evidence>
<proteinExistence type="predicted"/>
<keyword evidence="2" id="KW-1185">Reference proteome</keyword>